<dbReference type="AlphaFoldDB" id="A0AAN7GZP1"/>
<feature type="region of interest" description="Disordered" evidence="2">
    <location>
        <begin position="33"/>
        <end position="95"/>
    </location>
</feature>
<feature type="region of interest" description="Disordered" evidence="2">
    <location>
        <begin position="394"/>
        <end position="416"/>
    </location>
</feature>
<gene>
    <name evidence="3" type="ORF">QBC38DRAFT_476682</name>
</gene>
<dbReference type="Proteomes" id="UP001301958">
    <property type="component" value="Unassembled WGS sequence"/>
</dbReference>
<dbReference type="GO" id="GO:0008168">
    <property type="term" value="F:methyltransferase activity"/>
    <property type="evidence" value="ECO:0007669"/>
    <property type="project" value="InterPro"/>
</dbReference>
<accession>A0AAN7GZP1</accession>
<evidence type="ECO:0000313" key="4">
    <source>
        <dbReference type="Proteomes" id="UP001301958"/>
    </source>
</evidence>
<dbReference type="PANTHER" id="PTHR12829">
    <property type="entry name" value="N6-ADENOSINE-METHYLTRANSFERASE"/>
    <property type="match status" value="1"/>
</dbReference>
<dbReference type="EMBL" id="MU865326">
    <property type="protein sequence ID" value="KAK4227837.1"/>
    <property type="molecule type" value="Genomic_DNA"/>
</dbReference>
<sequence length="416" mass="45941">MTTAPYSSCILWQDENKTTILIDLPRSIEEAQIPSNYARGHLTPTKDTKKSAKDAGPDKPFGRRLISAVPPDVPFPTPEPKPGREPQPAAVKTSQSAQLAELMTLAAVESALEKVNDSYNGPWCLPRVTSNPIARAKKPATAPEEDHRRLDSTAGAPVAVSASGPDVTASESPSPFIPPNSHPLQGSISSLRSQFLSPSTPKFNLIILDPPWPNRSAKRKRRGEDSYSPVPTLDSIHSLLSLIPVASSLAPDGIVAVWITNTPKFYSLLTCTLFKEWDVDLIGEWVWLKVTTKGEPIVSFESEWRRPWERLVLGRKRGGVKKGAVGTKVIVGVPDLHSRKPNLRRVFEEEEGLLDKDGGYEGLEVFARNMTACWWGWGDECLKFQGREWWLEGKDAQGNKSEEDEEKQEGGGRYTT</sequence>
<dbReference type="PROSITE" id="PS00092">
    <property type="entry name" value="N6_MTASE"/>
    <property type="match status" value="1"/>
</dbReference>
<dbReference type="InterPro" id="IPR002052">
    <property type="entry name" value="DNA_methylase_N6_adenine_CS"/>
</dbReference>
<dbReference type="SUPFAM" id="SSF53335">
    <property type="entry name" value="S-adenosyl-L-methionine-dependent methyltransferases"/>
    <property type="match status" value="1"/>
</dbReference>
<reference evidence="3" key="2">
    <citation type="submission" date="2023-05" db="EMBL/GenBank/DDBJ databases">
        <authorList>
            <consortium name="Lawrence Berkeley National Laboratory"/>
            <person name="Steindorff A."/>
            <person name="Hensen N."/>
            <person name="Bonometti L."/>
            <person name="Westerberg I."/>
            <person name="Brannstrom I.O."/>
            <person name="Guillou S."/>
            <person name="Cros-Aarteil S."/>
            <person name="Calhoun S."/>
            <person name="Haridas S."/>
            <person name="Kuo A."/>
            <person name="Mondo S."/>
            <person name="Pangilinan J."/>
            <person name="Riley R."/>
            <person name="Labutti K."/>
            <person name="Andreopoulos B."/>
            <person name="Lipzen A."/>
            <person name="Chen C."/>
            <person name="Yanf M."/>
            <person name="Daum C."/>
            <person name="Ng V."/>
            <person name="Clum A."/>
            <person name="Ohm R."/>
            <person name="Martin F."/>
            <person name="Silar P."/>
            <person name="Natvig D."/>
            <person name="Lalanne C."/>
            <person name="Gautier V."/>
            <person name="Ament-Velasquez S.L."/>
            <person name="Kruys A."/>
            <person name="Hutchinson M.I."/>
            <person name="Powell A.J."/>
            <person name="Barry K."/>
            <person name="Miller A.N."/>
            <person name="Grigoriev I.V."/>
            <person name="Debuchy R."/>
            <person name="Gladieux P."/>
            <person name="Thoren M.H."/>
            <person name="Johannesson H."/>
        </authorList>
    </citation>
    <scope>NUCLEOTIDE SEQUENCE</scope>
    <source>
        <strain evidence="3">CBS 990.96</strain>
    </source>
</reference>
<evidence type="ECO:0000256" key="2">
    <source>
        <dbReference type="SAM" id="MobiDB-lite"/>
    </source>
</evidence>
<dbReference type="InterPro" id="IPR029063">
    <property type="entry name" value="SAM-dependent_MTases_sf"/>
</dbReference>
<dbReference type="GO" id="GO:0003676">
    <property type="term" value="F:nucleic acid binding"/>
    <property type="evidence" value="ECO:0007669"/>
    <property type="project" value="InterPro"/>
</dbReference>
<dbReference type="PROSITE" id="PS51143">
    <property type="entry name" value="MT_A70"/>
    <property type="match status" value="1"/>
</dbReference>
<evidence type="ECO:0000256" key="1">
    <source>
        <dbReference type="PROSITE-ProRule" id="PRU00489"/>
    </source>
</evidence>
<feature type="compositionally biased region" description="Pro residues" evidence="2">
    <location>
        <begin position="71"/>
        <end position="80"/>
    </location>
</feature>
<dbReference type="Pfam" id="PF05063">
    <property type="entry name" value="MT-A70"/>
    <property type="match status" value="1"/>
</dbReference>
<proteinExistence type="inferred from homology"/>
<comment type="caution">
    <text evidence="3">The sequence shown here is derived from an EMBL/GenBank/DDBJ whole genome shotgun (WGS) entry which is preliminary data.</text>
</comment>
<name>A0AAN7GZP1_9PEZI</name>
<dbReference type="InterPro" id="IPR007757">
    <property type="entry name" value="MT-A70-like"/>
</dbReference>
<evidence type="ECO:0000313" key="3">
    <source>
        <dbReference type="EMBL" id="KAK4227837.1"/>
    </source>
</evidence>
<feature type="region of interest" description="Disordered" evidence="2">
    <location>
        <begin position="135"/>
        <end position="179"/>
    </location>
</feature>
<feature type="compositionally biased region" description="Basic and acidic residues" evidence="2">
    <location>
        <begin position="44"/>
        <end position="61"/>
    </location>
</feature>
<protein>
    <submittedName>
        <fullName evidence="3">MT-A70-domain-containing protein</fullName>
    </submittedName>
</protein>
<reference evidence="3" key="1">
    <citation type="journal article" date="2023" name="Mol. Phylogenet. Evol.">
        <title>Genome-scale phylogeny and comparative genomics of the fungal order Sordariales.</title>
        <authorList>
            <person name="Hensen N."/>
            <person name="Bonometti L."/>
            <person name="Westerberg I."/>
            <person name="Brannstrom I.O."/>
            <person name="Guillou S."/>
            <person name="Cros-Aarteil S."/>
            <person name="Calhoun S."/>
            <person name="Haridas S."/>
            <person name="Kuo A."/>
            <person name="Mondo S."/>
            <person name="Pangilinan J."/>
            <person name="Riley R."/>
            <person name="LaButti K."/>
            <person name="Andreopoulos B."/>
            <person name="Lipzen A."/>
            <person name="Chen C."/>
            <person name="Yan M."/>
            <person name="Daum C."/>
            <person name="Ng V."/>
            <person name="Clum A."/>
            <person name="Steindorff A."/>
            <person name="Ohm R.A."/>
            <person name="Martin F."/>
            <person name="Silar P."/>
            <person name="Natvig D.O."/>
            <person name="Lalanne C."/>
            <person name="Gautier V."/>
            <person name="Ament-Velasquez S.L."/>
            <person name="Kruys A."/>
            <person name="Hutchinson M.I."/>
            <person name="Powell A.J."/>
            <person name="Barry K."/>
            <person name="Miller A.N."/>
            <person name="Grigoriev I.V."/>
            <person name="Debuchy R."/>
            <person name="Gladieux P."/>
            <person name="Hiltunen Thoren M."/>
            <person name="Johannesson H."/>
        </authorList>
    </citation>
    <scope>NUCLEOTIDE SEQUENCE</scope>
    <source>
        <strain evidence="3">CBS 990.96</strain>
    </source>
</reference>
<comment type="similarity">
    <text evidence="1">Belongs to the MT-A70-like family.</text>
</comment>
<dbReference type="PANTHER" id="PTHR12829:SF4">
    <property type="entry name" value="N(6)-ADENINE-SPECIFIC METHYLTRANSFERASE METTL4"/>
    <property type="match status" value="1"/>
</dbReference>
<organism evidence="3 4">
    <name type="scientific">Podospora fimiseda</name>
    <dbReference type="NCBI Taxonomy" id="252190"/>
    <lineage>
        <taxon>Eukaryota</taxon>
        <taxon>Fungi</taxon>
        <taxon>Dikarya</taxon>
        <taxon>Ascomycota</taxon>
        <taxon>Pezizomycotina</taxon>
        <taxon>Sordariomycetes</taxon>
        <taxon>Sordariomycetidae</taxon>
        <taxon>Sordariales</taxon>
        <taxon>Podosporaceae</taxon>
        <taxon>Podospora</taxon>
    </lineage>
</organism>
<dbReference type="GO" id="GO:0032259">
    <property type="term" value="P:methylation"/>
    <property type="evidence" value="ECO:0007669"/>
    <property type="project" value="InterPro"/>
</dbReference>
<dbReference type="GO" id="GO:0005634">
    <property type="term" value="C:nucleus"/>
    <property type="evidence" value="ECO:0007669"/>
    <property type="project" value="TreeGrafter"/>
</dbReference>
<keyword evidence="4" id="KW-1185">Reference proteome</keyword>